<feature type="signal peptide" evidence="2">
    <location>
        <begin position="1"/>
        <end position="20"/>
    </location>
</feature>
<feature type="chain" id="PRO_5014779294" evidence="2">
    <location>
        <begin position="21"/>
        <end position="78"/>
    </location>
</feature>
<accession>A0A2M4DHP1</accession>
<sequence>MLAVELLMLWSGAPVLPVAATAGHLEKNARKSSARGDRGLSSARAPMSYPFRSTSNSIAARTGTTRSHTLIDNLPANG</sequence>
<dbReference type="AlphaFoldDB" id="A0A2M4DHP1"/>
<feature type="compositionally biased region" description="Polar residues" evidence="1">
    <location>
        <begin position="51"/>
        <end position="70"/>
    </location>
</feature>
<reference evidence="3" key="1">
    <citation type="submission" date="2018-01" db="EMBL/GenBank/DDBJ databases">
        <title>An insight into the sialome of Amazonian anophelines.</title>
        <authorList>
            <person name="Ribeiro J.M."/>
            <person name="Scarpassa V."/>
            <person name="Calvo E."/>
        </authorList>
    </citation>
    <scope>NUCLEOTIDE SEQUENCE</scope>
</reference>
<keyword evidence="2" id="KW-0732">Signal</keyword>
<protein>
    <submittedName>
        <fullName evidence="3">Putative secreted protein</fullName>
    </submittedName>
</protein>
<name>A0A2M4DHP1_ANODA</name>
<feature type="compositionally biased region" description="Basic and acidic residues" evidence="1">
    <location>
        <begin position="27"/>
        <end position="38"/>
    </location>
</feature>
<evidence type="ECO:0000313" key="3">
    <source>
        <dbReference type="EMBL" id="MBW77045.1"/>
    </source>
</evidence>
<organism evidence="3">
    <name type="scientific">Anopheles darlingi</name>
    <name type="common">Mosquito</name>
    <dbReference type="NCBI Taxonomy" id="43151"/>
    <lineage>
        <taxon>Eukaryota</taxon>
        <taxon>Metazoa</taxon>
        <taxon>Ecdysozoa</taxon>
        <taxon>Arthropoda</taxon>
        <taxon>Hexapoda</taxon>
        <taxon>Insecta</taxon>
        <taxon>Pterygota</taxon>
        <taxon>Neoptera</taxon>
        <taxon>Endopterygota</taxon>
        <taxon>Diptera</taxon>
        <taxon>Nematocera</taxon>
        <taxon>Culicoidea</taxon>
        <taxon>Culicidae</taxon>
        <taxon>Anophelinae</taxon>
        <taxon>Anopheles</taxon>
    </lineage>
</organism>
<evidence type="ECO:0000256" key="2">
    <source>
        <dbReference type="SAM" id="SignalP"/>
    </source>
</evidence>
<proteinExistence type="predicted"/>
<feature type="region of interest" description="Disordered" evidence="1">
    <location>
        <begin position="27"/>
        <end position="78"/>
    </location>
</feature>
<evidence type="ECO:0000256" key="1">
    <source>
        <dbReference type="SAM" id="MobiDB-lite"/>
    </source>
</evidence>
<dbReference type="EMBL" id="GGFL01012867">
    <property type="protein sequence ID" value="MBW77045.1"/>
    <property type="molecule type" value="Transcribed_RNA"/>
</dbReference>